<keyword evidence="4" id="KW-1185">Reference proteome</keyword>
<dbReference type="Proteomes" id="UP000001876">
    <property type="component" value="Unassembled WGS sequence"/>
</dbReference>
<evidence type="ECO:0000256" key="1">
    <source>
        <dbReference type="SAM" id="Coils"/>
    </source>
</evidence>
<dbReference type="RefSeq" id="XP_003062380.1">
    <property type="nucleotide sequence ID" value="XM_003062334.1"/>
</dbReference>
<keyword evidence="1" id="KW-0175">Coiled coil</keyword>
<evidence type="ECO:0000313" key="4">
    <source>
        <dbReference type="Proteomes" id="UP000001876"/>
    </source>
</evidence>
<dbReference type="KEGG" id="mpp:MICPUCDRAFT_42198"/>
<proteinExistence type="predicted"/>
<gene>
    <name evidence="3" type="ORF">MICPUCDRAFT_42198</name>
</gene>
<name>C1N3I0_MICPC</name>
<feature type="region of interest" description="Disordered" evidence="2">
    <location>
        <begin position="325"/>
        <end position="345"/>
    </location>
</feature>
<dbReference type="GeneID" id="9688056"/>
<dbReference type="EMBL" id="GG663746">
    <property type="protein sequence ID" value="EEH53199.1"/>
    <property type="molecule type" value="Genomic_DNA"/>
</dbReference>
<dbReference type="OrthoDB" id="507543at2759"/>
<sequence>MSAAVALLRAAPALVAGRRRARAPARAAAPRRLSRAFATPPESDAEASARSGFGGVSSSSGGATEEDDVDVVATEDPAPTASSSSEIEEKYGDALDNPLFNDAFRQAFIEASERLEEEQAPMRAKIDAEVAEIMARVHAEREAEARGEPFDAAAYIANAEKNVANANALEAQLPKDDAPPTPPPPTTTTETTTSADVGELRAMRDASSRQLRQLQNVLQAMESSVMNERLQLEKIELLIRRAEREARSDDALVDDDDDDASFAPCTWRRLDIDWGRRHLQVVFVDDAHGVLARGAEGLCQTIAKWAGAGHMIFPESAGLDVRAPTTTDADGVGTRTPTASDEDPADAAMRRLSRLSSVCDHPRYAFKPPYAFTDADGACADLVIALGGARVETAAARAAPSAGAVCDLWSFSEFAARDEGASVRITARAPTRPRARGARLTGTGAAAIVPRALATEVIAPVIDDAMRLSLGEEWGIDDDGGGAGDDDAREREIRIALARTAVGVAGLVTFLIATSPIEEVERVTKR</sequence>
<organism evidence="4">
    <name type="scientific">Micromonas pusilla (strain CCMP1545)</name>
    <name type="common">Picoplanktonic green alga</name>
    <dbReference type="NCBI Taxonomy" id="564608"/>
    <lineage>
        <taxon>Eukaryota</taxon>
        <taxon>Viridiplantae</taxon>
        <taxon>Chlorophyta</taxon>
        <taxon>Mamiellophyceae</taxon>
        <taxon>Mamiellales</taxon>
        <taxon>Mamiellaceae</taxon>
        <taxon>Micromonas</taxon>
    </lineage>
</organism>
<evidence type="ECO:0000313" key="3">
    <source>
        <dbReference type="EMBL" id="EEH53199.1"/>
    </source>
</evidence>
<evidence type="ECO:0000256" key="2">
    <source>
        <dbReference type="SAM" id="MobiDB-lite"/>
    </source>
</evidence>
<feature type="region of interest" description="Disordered" evidence="2">
    <location>
        <begin position="16"/>
        <end position="88"/>
    </location>
</feature>
<reference evidence="3 4" key="1">
    <citation type="journal article" date="2009" name="Science">
        <title>Green evolution and dynamic adaptations revealed by genomes of the marine picoeukaryotes Micromonas.</title>
        <authorList>
            <person name="Worden A.Z."/>
            <person name="Lee J.H."/>
            <person name="Mock T."/>
            <person name="Rouze P."/>
            <person name="Simmons M.P."/>
            <person name="Aerts A.L."/>
            <person name="Allen A.E."/>
            <person name="Cuvelier M.L."/>
            <person name="Derelle E."/>
            <person name="Everett M.V."/>
            <person name="Foulon E."/>
            <person name="Grimwood J."/>
            <person name="Gundlach H."/>
            <person name="Henrissat B."/>
            <person name="Napoli C."/>
            <person name="McDonald S.M."/>
            <person name="Parker M.S."/>
            <person name="Rombauts S."/>
            <person name="Salamov A."/>
            <person name="Von Dassow P."/>
            <person name="Badger J.H."/>
            <person name="Coutinho P.M."/>
            <person name="Demir E."/>
            <person name="Dubchak I."/>
            <person name="Gentemann C."/>
            <person name="Eikrem W."/>
            <person name="Gready J.E."/>
            <person name="John U."/>
            <person name="Lanier W."/>
            <person name="Lindquist E.A."/>
            <person name="Lucas S."/>
            <person name="Mayer K.F."/>
            <person name="Moreau H."/>
            <person name="Not F."/>
            <person name="Otillar R."/>
            <person name="Panaud O."/>
            <person name="Pangilinan J."/>
            <person name="Paulsen I."/>
            <person name="Piegu B."/>
            <person name="Poliakov A."/>
            <person name="Robbens S."/>
            <person name="Schmutz J."/>
            <person name="Toulza E."/>
            <person name="Wyss T."/>
            <person name="Zelensky A."/>
            <person name="Zhou K."/>
            <person name="Armbrust E.V."/>
            <person name="Bhattacharya D."/>
            <person name="Goodenough U.W."/>
            <person name="Van de Peer Y."/>
            <person name="Grigoriev I.V."/>
        </authorList>
    </citation>
    <scope>NUCLEOTIDE SEQUENCE [LARGE SCALE GENOMIC DNA]</scope>
    <source>
        <strain evidence="3 4">CCMP1545</strain>
    </source>
</reference>
<feature type="region of interest" description="Disordered" evidence="2">
    <location>
        <begin position="173"/>
        <end position="198"/>
    </location>
</feature>
<protein>
    <submittedName>
        <fullName evidence="3">Predicted protein</fullName>
    </submittedName>
</protein>
<accession>C1N3I0</accession>
<feature type="coiled-coil region" evidence="1">
    <location>
        <begin position="204"/>
        <end position="245"/>
    </location>
</feature>
<dbReference type="AlphaFoldDB" id="C1N3I0"/>